<dbReference type="GO" id="GO:0015149">
    <property type="term" value="F:hexose transmembrane transporter activity"/>
    <property type="evidence" value="ECO:0007669"/>
    <property type="project" value="TreeGrafter"/>
</dbReference>
<accession>A0A0C2FY33</accession>
<dbReference type="InterPro" id="IPR036259">
    <property type="entry name" value="MFS_trans_sf"/>
</dbReference>
<evidence type="ECO:0008006" key="9">
    <source>
        <dbReference type="Google" id="ProtNLM"/>
    </source>
</evidence>
<keyword evidence="8" id="KW-1185">Reference proteome</keyword>
<keyword evidence="2" id="KW-0813">Transport</keyword>
<name>A0A0C2FY33_9BILA</name>
<dbReference type="AlphaFoldDB" id="A0A0C2FY33"/>
<gene>
    <name evidence="7" type="ORF">ANCDUO_16387</name>
</gene>
<dbReference type="Gene3D" id="1.20.1250.20">
    <property type="entry name" value="MFS general substrate transporter like domains"/>
    <property type="match status" value="1"/>
</dbReference>
<dbReference type="PANTHER" id="PTHR23503:SF8">
    <property type="entry name" value="FACILITATED GLUCOSE TRANSPORTER PROTEIN 1"/>
    <property type="match status" value="1"/>
</dbReference>
<reference evidence="7 8" key="1">
    <citation type="submission" date="2013-12" db="EMBL/GenBank/DDBJ databases">
        <title>Draft genome of the parsitic nematode Ancylostoma duodenale.</title>
        <authorList>
            <person name="Mitreva M."/>
        </authorList>
    </citation>
    <scope>NUCLEOTIDE SEQUENCE [LARGE SCALE GENOMIC DNA]</scope>
    <source>
        <strain evidence="7 8">Zhejiang</strain>
    </source>
</reference>
<evidence type="ECO:0000256" key="6">
    <source>
        <dbReference type="SAM" id="Phobius"/>
    </source>
</evidence>
<evidence type="ECO:0000313" key="8">
    <source>
        <dbReference type="Proteomes" id="UP000054047"/>
    </source>
</evidence>
<organism evidence="7 8">
    <name type="scientific">Ancylostoma duodenale</name>
    <dbReference type="NCBI Taxonomy" id="51022"/>
    <lineage>
        <taxon>Eukaryota</taxon>
        <taxon>Metazoa</taxon>
        <taxon>Ecdysozoa</taxon>
        <taxon>Nematoda</taxon>
        <taxon>Chromadorea</taxon>
        <taxon>Rhabditida</taxon>
        <taxon>Rhabditina</taxon>
        <taxon>Rhabditomorpha</taxon>
        <taxon>Strongyloidea</taxon>
        <taxon>Ancylostomatidae</taxon>
        <taxon>Ancylostomatinae</taxon>
        <taxon>Ancylostoma</taxon>
    </lineage>
</organism>
<dbReference type="InterPro" id="IPR045263">
    <property type="entry name" value="GLUT"/>
</dbReference>
<dbReference type="PANTHER" id="PTHR23503">
    <property type="entry name" value="SOLUTE CARRIER FAMILY 2"/>
    <property type="match status" value="1"/>
</dbReference>
<evidence type="ECO:0000256" key="5">
    <source>
        <dbReference type="ARBA" id="ARBA00023136"/>
    </source>
</evidence>
<feature type="transmembrane region" description="Helical" evidence="6">
    <location>
        <begin position="69"/>
        <end position="92"/>
    </location>
</feature>
<keyword evidence="5 6" id="KW-0472">Membrane</keyword>
<proteinExistence type="predicted"/>
<evidence type="ECO:0000256" key="2">
    <source>
        <dbReference type="ARBA" id="ARBA00022448"/>
    </source>
</evidence>
<evidence type="ECO:0000256" key="4">
    <source>
        <dbReference type="ARBA" id="ARBA00022989"/>
    </source>
</evidence>
<dbReference type="Proteomes" id="UP000054047">
    <property type="component" value="Unassembled WGS sequence"/>
</dbReference>
<protein>
    <recommendedName>
        <fullName evidence="9">Major facilitator superfamily (MFS) profile domain-containing protein</fullName>
    </recommendedName>
</protein>
<keyword evidence="4 6" id="KW-1133">Transmembrane helix</keyword>
<feature type="transmembrane region" description="Helical" evidence="6">
    <location>
        <begin position="104"/>
        <end position="126"/>
    </location>
</feature>
<dbReference type="InterPro" id="IPR005828">
    <property type="entry name" value="MFS_sugar_transport-like"/>
</dbReference>
<comment type="subcellular location">
    <subcellularLocation>
        <location evidence="1">Membrane</location>
    </subcellularLocation>
</comment>
<sequence>MVPESPRWTLCMRGDAEAATKALEKLRGTSDVGAEVDALREESAAQKGTEEKGLSFADMFRGSLRWPMTIATMLMLAQQLSGINAAMFYSTVIFKQAGLSDTGAVYATIGMGAVNVLTTIVSVWLVDHPKAGRRTLLLVGVIGIRVNFNVYERDTMGKLWCYPIREFVRHLIRYWSRLNPMVLRI</sequence>
<dbReference type="SUPFAM" id="SSF103473">
    <property type="entry name" value="MFS general substrate transporter"/>
    <property type="match status" value="1"/>
</dbReference>
<dbReference type="Pfam" id="PF00083">
    <property type="entry name" value="Sugar_tr"/>
    <property type="match status" value="1"/>
</dbReference>
<evidence type="ECO:0000313" key="7">
    <source>
        <dbReference type="EMBL" id="KIH53485.1"/>
    </source>
</evidence>
<evidence type="ECO:0000256" key="3">
    <source>
        <dbReference type="ARBA" id="ARBA00022692"/>
    </source>
</evidence>
<dbReference type="GO" id="GO:0016020">
    <property type="term" value="C:membrane"/>
    <property type="evidence" value="ECO:0007669"/>
    <property type="project" value="UniProtKB-SubCell"/>
</dbReference>
<dbReference type="OrthoDB" id="4540492at2759"/>
<evidence type="ECO:0000256" key="1">
    <source>
        <dbReference type="ARBA" id="ARBA00004370"/>
    </source>
</evidence>
<keyword evidence="3 6" id="KW-0812">Transmembrane</keyword>
<dbReference type="EMBL" id="KN741081">
    <property type="protein sequence ID" value="KIH53485.1"/>
    <property type="molecule type" value="Genomic_DNA"/>
</dbReference>